<proteinExistence type="predicted"/>
<comment type="caution">
    <text evidence="1">The sequence shown here is derived from an EMBL/GenBank/DDBJ whole genome shotgun (WGS) entry which is preliminary data.</text>
</comment>
<evidence type="ECO:0000313" key="1">
    <source>
        <dbReference type="EMBL" id="CAL4125650.1"/>
    </source>
</evidence>
<evidence type="ECO:0000313" key="2">
    <source>
        <dbReference type="Proteomes" id="UP001497623"/>
    </source>
</evidence>
<reference evidence="1 2" key="1">
    <citation type="submission" date="2024-05" db="EMBL/GenBank/DDBJ databases">
        <authorList>
            <person name="Wallberg A."/>
        </authorList>
    </citation>
    <scope>NUCLEOTIDE SEQUENCE [LARGE SCALE GENOMIC DNA]</scope>
</reference>
<feature type="non-terminal residue" evidence="1">
    <location>
        <position position="121"/>
    </location>
</feature>
<sequence>RCIMAESRGYVVLDSQWKNEPLICTQKFRSDLEAVHLTAKYNNLAHDMIADKLLRRNGCHDYQRDVTFYYWSLTIPRRSKRFDSKHYHVFKIPFTNLYLIIIKSQRPISSAATSCICDPYK</sequence>
<feature type="non-terminal residue" evidence="1">
    <location>
        <position position="1"/>
    </location>
</feature>
<keyword evidence="2" id="KW-1185">Reference proteome</keyword>
<gene>
    <name evidence="1" type="ORF">MNOR_LOCUS25275</name>
</gene>
<protein>
    <submittedName>
        <fullName evidence="1">Uncharacterized protein</fullName>
    </submittedName>
</protein>
<accession>A0AAV2RKF7</accession>
<dbReference type="AlphaFoldDB" id="A0AAV2RKF7"/>
<dbReference type="EMBL" id="CAXKWB010023960">
    <property type="protein sequence ID" value="CAL4125650.1"/>
    <property type="molecule type" value="Genomic_DNA"/>
</dbReference>
<name>A0AAV2RKF7_MEGNR</name>
<organism evidence="1 2">
    <name type="scientific">Meganyctiphanes norvegica</name>
    <name type="common">Northern krill</name>
    <name type="synonym">Thysanopoda norvegica</name>
    <dbReference type="NCBI Taxonomy" id="48144"/>
    <lineage>
        <taxon>Eukaryota</taxon>
        <taxon>Metazoa</taxon>
        <taxon>Ecdysozoa</taxon>
        <taxon>Arthropoda</taxon>
        <taxon>Crustacea</taxon>
        <taxon>Multicrustacea</taxon>
        <taxon>Malacostraca</taxon>
        <taxon>Eumalacostraca</taxon>
        <taxon>Eucarida</taxon>
        <taxon>Euphausiacea</taxon>
        <taxon>Euphausiidae</taxon>
        <taxon>Meganyctiphanes</taxon>
    </lineage>
</organism>
<dbReference type="Proteomes" id="UP001497623">
    <property type="component" value="Unassembled WGS sequence"/>
</dbReference>